<dbReference type="STRING" id="1555112.LIP_2950"/>
<dbReference type="RefSeq" id="WP_068139627.1">
    <property type="nucleotide sequence ID" value="NZ_AP014924.1"/>
</dbReference>
<sequence length="369" mass="40325">MIFEGGPAASLPERMMQQAREGMVLDRIEQARRIHALDRSILVTDRPEMARHAEALGAHVHLTGSEPFHFGKTLRDVVLRHALDAVLYVGGGAAPLAHTLELGQIASLLKRSEPFVAANNYHSADVVAFAPARSVLEAELPPIDNLLPQALEEAGLPYRPLPRSLGINFDVDTPSDLMVLAVHPGVGRRTAAALARLGLELDRVRLARDRLMSRESDVLIFGRVGGPLFAYLDETTHCRLRLFSEERGMKALGREARGEVTSLIGFLVDEVGPAGFIDRLTRLADAAFVDTRVLWAHRRSTPSAADRFYSDLLLPDAIEDPFTQELTRAAREAPIPVLLGGHSLVAGGVWALMDAALRNKQELPAVPRI</sequence>
<protein>
    <submittedName>
        <fullName evidence="1">Uncharacterized protein</fullName>
    </submittedName>
</protein>
<reference evidence="2" key="1">
    <citation type="submission" date="2015-07" db="EMBL/GenBank/DDBJ databases">
        <title>Complete genome sequence and phylogenetic analysis of Limnochorda pilosa.</title>
        <authorList>
            <person name="Watanabe M."/>
            <person name="Kojima H."/>
            <person name="Fukui M."/>
        </authorList>
    </citation>
    <scope>NUCLEOTIDE SEQUENCE [LARGE SCALE GENOMIC DNA]</scope>
    <source>
        <strain evidence="2">HC45</strain>
    </source>
</reference>
<dbReference type="OrthoDB" id="2380320at2"/>
<reference evidence="2" key="2">
    <citation type="journal article" date="2016" name="Int. J. Syst. Evol. Microbiol.">
        <title>Complete genome sequence and cell structure of Limnochorda pilosa, a Gram-negative spore-former within the phylum Firmicutes.</title>
        <authorList>
            <person name="Watanabe M."/>
            <person name="Kojima H."/>
            <person name="Fukui M."/>
        </authorList>
    </citation>
    <scope>NUCLEOTIDE SEQUENCE [LARGE SCALE GENOMIC DNA]</scope>
    <source>
        <strain evidence="2">HC45</strain>
    </source>
</reference>
<evidence type="ECO:0000313" key="1">
    <source>
        <dbReference type="EMBL" id="BAS28779.1"/>
    </source>
</evidence>
<proteinExistence type="predicted"/>
<name>A0A0K2SPM9_LIMPI</name>
<dbReference type="InterPro" id="IPR029044">
    <property type="entry name" value="Nucleotide-diphossugar_trans"/>
</dbReference>
<dbReference type="AlphaFoldDB" id="A0A0K2SPM9"/>
<dbReference type="SUPFAM" id="SSF53448">
    <property type="entry name" value="Nucleotide-diphospho-sugar transferases"/>
    <property type="match status" value="1"/>
</dbReference>
<organism evidence="1 2">
    <name type="scientific">Limnochorda pilosa</name>
    <dbReference type="NCBI Taxonomy" id="1555112"/>
    <lineage>
        <taxon>Bacteria</taxon>
        <taxon>Bacillati</taxon>
        <taxon>Bacillota</taxon>
        <taxon>Limnochordia</taxon>
        <taxon>Limnochordales</taxon>
        <taxon>Limnochordaceae</taxon>
        <taxon>Limnochorda</taxon>
    </lineage>
</organism>
<accession>A0A0K2SPM9</accession>
<dbReference type="EMBL" id="AP014924">
    <property type="protein sequence ID" value="BAS28779.1"/>
    <property type="molecule type" value="Genomic_DNA"/>
</dbReference>
<evidence type="ECO:0000313" key="2">
    <source>
        <dbReference type="Proteomes" id="UP000065807"/>
    </source>
</evidence>
<dbReference type="Proteomes" id="UP000065807">
    <property type="component" value="Chromosome"/>
</dbReference>
<gene>
    <name evidence="1" type="ORF">LIP_2950</name>
</gene>
<dbReference type="KEGG" id="lpil:LIP_2950"/>
<keyword evidence="2" id="KW-1185">Reference proteome</keyword>